<proteinExistence type="predicted"/>
<evidence type="ECO:0000256" key="1">
    <source>
        <dbReference type="SAM" id="Coils"/>
    </source>
</evidence>
<reference evidence="2 3" key="1">
    <citation type="submission" date="2018-08" db="EMBL/GenBank/DDBJ databases">
        <title>Complete genome sequencing of Blastochloris tepida GI.</title>
        <authorList>
            <person name="Tsukatani Y."/>
            <person name="Mori H."/>
        </authorList>
    </citation>
    <scope>NUCLEOTIDE SEQUENCE [LARGE SCALE GENOMIC DNA]</scope>
    <source>
        <strain evidence="2 3">GI</strain>
    </source>
</reference>
<dbReference type="RefSeq" id="WP_126398677.1">
    <property type="nucleotide sequence ID" value="NZ_AP018907.1"/>
</dbReference>
<dbReference type="KEGG" id="blag:BLTE_13310"/>
<evidence type="ECO:0000313" key="3">
    <source>
        <dbReference type="Proteomes" id="UP000266934"/>
    </source>
</evidence>
<evidence type="ECO:0000313" key="2">
    <source>
        <dbReference type="EMBL" id="BBF92646.1"/>
    </source>
</evidence>
<dbReference type="Proteomes" id="UP000266934">
    <property type="component" value="Chromosome"/>
</dbReference>
<organism evidence="2 3">
    <name type="scientific">Blastochloris tepida</name>
    <dbReference type="NCBI Taxonomy" id="2233851"/>
    <lineage>
        <taxon>Bacteria</taxon>
        <taxon>Pseudomonadati</taxon>
        <taxon>Pseudomonadota</taxon>
        <taxon>Alphaproteobacteria</taxon>
        <taxon>Hyphomicrobiales</taxon>
        <taxon>Blastochloridaceae</taxon>
        <taxon>Blastochloris</taxon>
    </lineage>
</organism>
<sequence>MQRAYAEEQRKAVEEQTDAIEAETKRQQELTDAEKLAQTRQFLIASTNSRLRRFGVSLPAPSAQ</sequence>
<keyword evidence="3" id="KW-1185">Reference proteome</keyword>
<gene>
    <name evidence="2" type="ORF">BLTE_13310</name>
</gene>
<accession>A0A348FZB3</accession>
<keyword evidence="1" id="KW-0175">Coiled coil</keyword>
<name>A0A348FZB3_9HYPH</name>
<feature type="coiled-coil region" evidence="1">
    <location>
        <begin position="3"/>
        <end position="33"/>
    </location>
</feature>
<protein>
    <submittedName>
        <fullName evidence="2">Uncharacterized protein</fullName>
    </submittedName>
</protein>
<dbReference type="EMBL" id="AP018907">
    <property type="protein sequence ID" value="BBF92646.1"/>
    <property type="molecule type" value="Genomic_DNA"/>
</dbReference>
<dbReference type="AlphaFoldDB" id="A0A348FZB3"/>